<dbReference type="PANTHER" id="PTHR46268:SF6">
    <property type="entry name" value="UNIVERSAL STRESS PROTEIN UP12"/>
    <property type="match status" value="1"/>
</dbReference>
<protein>
    <submittedName>
        <fullName evidence="3">Universal stress protein</fullName>
    </submittedName>
</protein>
<sequence>MSKNILLPTDFSDNAWSAIAYALKLYENESCTFYFINSFKSGSASMSSLSNKLSRVMKESAQKDMLELKRKARIVDTNENHNFETILSSESLLEAIHTVTTTHKIDMVVMGTKGASKAKEIFFGSNTVNVLNRIKSCPVLAVPDAYSFVTPSQIAFPTDYNKEYTDKILGPIKSLSKLHSSKIRILHIQEEKELSETQNTNIKNLEDDLAGFDYSFHWMPGYDQKTSVIVDFIKELEINILVLVNNKHSFIENIINEPVVKKIGFSPIIPFLVIPE</sequence>
<dbReference type="PANTHER" id="PTHR46268">
    <property type="entry name" value="STRESS RESPONSE PROTEIN NHAX"/>
    <property type="match status" value="1"/>
</dbReference>
<accession>A0ABW5K032</accession>
<evidence type="ECO:0000313" key="3">
    <source>
        <dbReference type="EMBL" id="MFD2542264.1"/>
    </source>
</evidence>
<gene>
    <name evidence="3" type="ORF">ACFSSB_08035</name>
</gene>
<name>A0ABW5K032_9FLAO</name>
<evidence type="ECO:0000256" key="1">
    <source>
        <dbReference type="ARBA" id="ARBA00008791"/>
    </source>
</evidence>
<proteinExistence type="inferred from homology"/>
<dbReference type="Pfam" id="PF00582">
    <property type="entry name" value="Usp"/>
    <property type="match status" value="1"/>
</dbReference>
<feature type="domain" description="UspA" evidence="2">
    <location>
        <begin position="1"/>
        <end position="143"/>
    </location>
</feature>
<evidence type="ECO:0000259" key="2">
    <source>
        <dbReference type="Pfam" id="PF00582"/>
    </source>
</evidence>
<dbReference type="CDD" id="cd00293">
    <property type="entry name" value="USP-like"/>
    <property type="match status" value="1"/>
</dbReference>
<dbReference type="Proteomes" id="UP001597467">
    <property type="component" value="Unassembled WGS sequence"/>
</dbReference>
<evidence type="ECO:0000313" key="4">
    <source>
        <dbReference type="Proteomes" id="UP001597467"/>
    </source>
</evidence>
<dbReference type="RefSeq" id="WP_379902971.1">
    <property type="nucleotide sequence ID" value="NZ_JBHULM010000011.1"/>
</dbReference>
<keyword evidence="4" id="KW-1185">Reference proteome</keyword>
<reference evidence="4" key="1">
    <citation type="journal article" date="2019" name="Int. J. Syst. Evol. Microbiol.">
        <title>The Global Catalogue of Microorganisms (GCM) 10K type strain sequencing project: providing services to taxonomists for standard genome sequencing and annotation.</title>
        <authorList>
            <consortium name="The Broad Institute Genomics Platform"/>
            <consortium name="The Broad Institute Genome Sequencing Center for Infectious Disease"/>
            <person name="Wu L."/>
            <person name="Ma J."/>
        </authorList>
    </citation>
    <scope>NUCLEOTIDE SEQUENCE [LARGE SCALE GENOMIC DNA]</scope>
    <source>
        <strain evidence="4">KCTC 42808</strain>
    </source>
</reference>
<comment type="caution">
    <text evidence="3">The sequence shown here is derived from an EMBL/GenBank/DDBJ whole genome shotgun (WGS) entry which is preliminary data.</text>
</comment>
<organism evidence="3 4">
    <name type="scientific">Lacinutrix gracilariae</name>
    <dbReference type="NCBI Taxonomy" id="1747198"/>
    <lineage>
        <taxon>Bacteria</taxon>
        <taxon>Pseudomonadati</taxon>
        <taxon>Bacteroidota</taxon>
        <taxon>Flavobacteriia</taxon>
        <taxon>Flavobacteriales</taxon>
        <taxon>Flavobacteriaceae</taxon>
        <taxon>Lacinutrix</taxon>
    </lineage>
</organism>
<dbReference type="InterPro" id="IPR006016">
    <property type="entry name" value="UspA"/>
</dbReference>
<dbReference type="Gene3D" id="3.40.50.12370">
    <property type="match status" value="1"/>
</dbReference>
<dbReference type="SUPFAM" id="SSF52402">
    <property type="entry name" value="Adenine nucleotide alpha hydrolases-like"/>
    <property type="match status" value="2"/>
</dbReference>
<dbReference type="EMBL" id="JBHULM010000011">
    <property type="protein sequence ID" value="MFD2542264.1"/>
    <property type="molecule type" value="Genomic_DNA"/>
</dbReference>
<comment type="similarity">
    <text evidence="1">Belongs to the universal stress protein A family.</text>
</comment>